<name>A0A919FKP3_9ACTN</name>
<sequence>MAIRTPLNHPRAAAALVGTAAAVLAALPATPAAALGGGFVTPKSTTVVNANSGKCLEIADWRTDNGAPARQWDCTGGANQIWDFRSANGVTMLVNRNSGKCLEIADWRTDDGAPARQWDCHAGWNQGWLYSGSIGPRKELGLSNLNSAALLEIADWRTDNGAPARQWRGESNRVVDGNKAWITNIKLI</sequence>
<feature type="signal peptide" evidence="1">
    <location>
        <begin position="1"/>
        <end position="34"/>
    </location>
</feature>
<keyword evidence="4" id="KW-1185">Reference proteome</keyword>
<dbReference type="InterPro" id="IPR000772">
    <property type="entry name" value="Ricin_B_lectin"/>
</dbReference>
<dbReference type="RefSeq" id="WP_190210642.1">
    <property type="nucleotide sequence ID" value="NZ_BNBO01000008.1"/>
</dbReference>
<dbReference type="GeneID" id="95352687"/>
<dbReference type="InterPro" id="IPR035992">
    <property type="entry name" value="Ricin_B-like_lectins"/>
</dbReference>
<dbReference type="CDD" id="cd00161">
    <property type="entry name" value="beta-trefoil_Ricin-like"/>
    <property type="match status" value="1"/>
</dbReference>
<feature type="chain" id="PRO_5036849624" description="Ricin B lectin domain-containing protein" evidence="1">
    <location>
        <begin position="35"/>
        <end position="188"/>
    </location>
</feature>
<dbReference type="EMBL" id="BNBO01000008">
    <property type="protein sequence ID" value="GHH67207.1"/>
    <property type="molecule type" value="Genomic_DNA"/>
</dbReference>
<dbReference type="Gene3D" id="2.80.10.50">
    <property type="match status" value="2"/>
</dbReference>
<keyword evidence="1" id="KW-0732">Signal</keyword>
<dbReference type="Pfam" id="PF14200">
    <property type="entry name" value="RicinB_lectin_2"/>
    <property type="match status" value="1"/>
</dbReference>
<evidence type="ECO:0000256" key="1">
    <source>
        <dbReference type="SAM" id="SignalP"/>
    </source>
</evidence>
<dbReference type="PROSITE" id="PS50231">
    <property type="entry name" value="RICIN_B_LECTIN"/>
    <property type="match status" value="1"/>
</dbReference>
<dbReference type="SMART" id="SM00458">
    <property type="entry name" value="RICIN"/>
    <property type="match status" value="1"/>
</dbReference>
<protein>
    <recommendedName>
        <fullName evidence="2">Ricin B lectin domain-containing protein</fullName>
    </recommendedName>
</protein>
<organism evidence="3 4">
    <name type="scientific">Kitasatospora indigofera</name>
    <dbReference type="NCBI Taxonomy" id="67307"/>
    <lineage>
        <taxon>Bacteria</taxon>
        <taxon>Bacillati</taxon>
        <taxon>Actinomycetota</taxon>
        <taxon>Actinomycetes</taxon>
        <taxon>Kitasatosporales</taxon>
        <taxon>Streptomycetaceae</taxon>
        <taxon>Kitasatospora</taxon>
    </lineage>
</organism>
<gene>
    <name evidence="3" type="ORF">GCM10018781_22180</name>
</gene>
<evidence type="ECO:0000259" key="2">
    <source>
        <dbReference type="SMART" id="SM00458"/>
    </source>
</evidence>
<evidence type="ECO:0000313" key="4">
    <source>
        <dbReference type="Proteomes" id="UP000617734"/>
    </source>
</evidence>
<reference evidence="3" key="2">
    <citation type="submission" date="2020-09" db="EMBL/GenBank/DDBJ databases">
        <authorList>
            <person name="Sun Q."/>
            <person name="Ohkuma M."/>
        </authorList>
    </citation>
    <scope>NUCLEOTIDE SEQUENCE</scope>
    <source>
        <strain evidence="3">JCM 4646</strain>
    </source>
</reference>
<reference evidence="3" key="1">
    <citation type="journal article" date="2014" name="Int. J. Syst. Evol. Microbiol.">
        <title>Complete genome sequence of Corynebacterium casei LMG S-19264T (=DSM 44701T), isolated from a smear-ripened cheese.</title>
        <authorList>
            <consortium name="US DOE Joint Genome Institute (JGI-PGF)"/>
            <person name="Walter F."/>
            <person name="Albersmeier A."/>
            <person name="Kalinowski J."/>
            <person name="Ruckert C."/>
        </authorList>
    </citation>
    <scope>NUCLEOTIDE SEQUENCE</scope>
    <source>
        <strain evidence="3">JCM 4646</strain>
    </source>
</reference>
<dbReference type="AlphaFoldDB" id="A0A919FKP3"/>
<evidence type="ECO:0000313" key="3">
    <source>
        <dbReference type="EMBL" id="GHH67207.1"/>
    </source>
</evidence>
<dbReference type="SUPFAM" id="SSF50370">
    <property type="entry name" value="Ricin B-like lectins"/>
    <property type="match status" value="1"/>
</dbReference>
<proteinExistence type="predicted"/>
<dbReference type="Proteomes" id="UP000617734">
    <property type="component" value="Unassembled WGS sequence"/>
</dbReference>
<feature type="domain" description="Ricin B lectin" evidence="2">
    <location>
        <begin position="41"/>
        <end position="170"/>
    </location>
</feature>
<accession>A0A919FKP3</accession>
<comment type="caution">
    <text evidence="3">The sequence shown here is derived from an EMBL/GenBank/DDBJ whole genome shotgun (WGS) entry which is preliminary data.</text>
</comment>